<dbReference type="AlphaFoldDB" id="A0A2C9U7C3"/>
<accession>A0A2C9U7C3</accession>
<feature type="compositionally biased region" description="Gly residues" evidence="1">
    <location>
        <begin position="50"/>
        <end position="66"/>
    </location>
</feature>
<gene>
    <name evidence="2" type="ORF">MANES_17G093700</name>
</gene>
<reference evidence="2" key="1">
    <citation type="submission" date="2016-02" db="EMBL/GenBank/DDBJ databases">
        <title>WGS assembly of Manihot esculenta.</title>
        <authorList>
            <person name="Bredeson J.V."/>
            <person name="Prochnik S.E."/>
            <person name="Lyons J.B."/>
            <person name="Schmutz J."/>
            <person name="Grimwood J."/>
            <person name="Vrebalov J."/>
            <person name="Bart R.S."/>
            <person name="Amuge T."/>
            <person name="Ferguson M.E."/>
            <person name="Green R."/>
            <person name="Putnam N."/>
            <person name="Stites J."/>
            <person name="Rounsley S."/>
            <person name="Rokhsar D.S."/>
        </authorList>
    </citation>
    <scope>NUCLEOTIDE SEQUENCE [LARGE SCALE GENOMIC DNA]</scope>
    <source>
        <tissue evidence="2">Leaf</tissue>
    </source>
</reference>
<evidence type="ECO:0000313" key="2">
    <source>
        <dbReference type="EMBL" id="OAY25428.1"/>
    </source>
</evidence>
<feature type="region of interest" description="Disordered" evidence="1">
    <location>
        <begin position="47"/>
        <end position="66"/>
    </location>
</feature>
<dbReference type="EMBL" id="CM004403">
    <property type="protein sequence ID" value="OAY25428.1"/>
    <property type="molecule type" value="Genomic_DNA"/>
</dbReference>
<name>A0A2C9U7C3_MANES</name>
<organism evidence="2">
    <name type="scientific">Manihot esculenta</name>
    <name type="common">Cassava</name>
    <name type="synonym">Jatropha manihot</name>
    <dbReference type="NCBI Taxonomy" id="3983"/>
    <lineage>
        <taxon>Eukaryota</taxon>
        <taxon>Viridiplantae</taxon>
        <taxon>Streptophyta</taxon>
        <taxon>Embryophyta</taxon>
        <taxon>Tracheophyta</taxon>
        <taxon>Spermatophyta</taxon>
        <taxon>Magnoliopsida</taxon>
        <taxon>eudicotyledons</taxon>
        <taxon>Gunneridae</taxon>
        <taxon>Pentapetalae</taxon>
        <taxon>rosids</taxon>
        <taxon>fabids</taxon>
        <taxon>Malpighiales</taxon>
        <taxon>Euphorbiaceae</taxon>
        <taxon>Crotonoideae</taxon>
        <taxon>Manihoteae</taxon>
        <taxon>Manihot</taxon>
    </lineage>
</organism>
<sequence length="66" mass="7036">MVHRRSLFFVIYTIILLVFLSFPSEMVIATRVQVPKTKEQLKNFLESKVGAGGSSSPGGGSGAPGP</sequence>
<proteinExistence type="predicted"/>
<protein>
    <submittedName>
        <fullName evidence="2">Uncharacterized protein</fullName>
    </submittedName>
</protein>
<evidence type="ECO:0000256" key="1">
    <source>
        <dbReference type="SAM" id="MobiDB-lite"/>
    </source>
</evidence>